<comment type="caution">
    <text evidence="1">The sequence shown here is derived from an EMBL/GenBank/DDBJ whole genome shotgun (WGS) entry which is preliminary data.</text>
</comment>
<organism evidence="1 2">
    <name type="scientific">Bifidobacterium gallicum DSM 20093 = LMG 11596</name>
    <dbReference type="NCBI Taxonomy" id="561180"/>
    <lineage>
        <taxon>Bacteria</taxon>
        <taxon>Bacillati</taxon>
        <taxon>Actinomycetota</taxon>
        <taxon>Actinomycetes</taxon>
        <taxon>Bifidobacteriales</taxon>
        <taxon>Bifidobacteriaceae</taxon>
        <taxon>Bifidobacterium</taxon>
    </lineage>
</organism>
<dbReference type="EMBL" id="ABXB03000004">
    <property type="protein sequence ID" value="EFA22278.1"/>
    <property type="molecule type" value="Genomic_DNA"/>
</dbReference>
<protein>
    <submittedName>
        <fullName evidence="1">Uncharacterized protein</fullName>
    </submittedName>
</protein>
<gene>
    <name evidence="1" type="ORF">BIFGAL_04036</name>
</gene>
<accession>D1NVZ1</accession>
<dbReference type="STRING" id="561180.BIFGAL_04036"/>
<dbReference type="Proteomes" id="UP000003656">
    <property type="component" value="Unassembled WGS sequence"/>
</dbReference>
<dbReference type="AlphaFoldDB" id="D1NVZ1"/>
<sequence length="57" mass="6827">MHFDVENCIFPDQAGTETCGWWQKLHLYLPVWYVNMRFGDRTRIFPDRPDTETCVCS</sequence>
<evidence type="ECO:0000313" key="1">
    <source>
        <dbReference type="EMBL" id="EFA22278.1"/>
    </source>
</evidence>
<evidence type="ECO:0000313" key="2">
    <source>
        <dbReference type="Proteomes" id="UP000003656"/>
    </source>
</evidence>
<proteinExistence type="predicted"/>
<reference evidence="1 2" key="1">
    <citation type="submission" date="2009-11" db="EMBL/GenBank/DDBJ databases">
        <authorList>
            <person name="Weinstock G."/>
            <person name="Sodergren E."/>
            <person name="Clifton S."/>
            <person name="Fulton L."/>
            <person name="Fulton B."/>
            <person name="Courtney L."/>
            <person name="Fronick C."/>
            <person name="Harrison M."/>
            <person name="Strong C."/>
            <person name="Farmer C."/>
            <person name="Delahaunty K."/>
            <person name="Markovic C."/>
            <person name="Hall O."/>
            <person name="Minx P."/>
            <person name="Tomlinson C."/>
            <person name="Mitreva M."/>
            <person name="Nelson J."/>
            <person name="Hou S."/>
            <person name="Wollam A."/>
            <person name="Pepin K.H."/>
            <person name="Johnson M."/>
            <person name="Bhonagiri V."/>
            <person name="Nash W.E."/>
            <person name="Warren W."/>
            <person name="Chinwalla A."/>
            <person name="Mardis E.R."/>
            <person name="Wilson R.K."/>
        </authorList>
    </citation>
    <scope>NUCLEOTIDE SEQUENCE [LARGE SCALE GENOMIC DNA]</scope>
    <source>
        <strain evidence="1 2">DSM 20093</strain>
    </source>
</reference>
<name>D1NVZ1_9BIFI</name>